<dbReference type="STRING" id="1121937.GCA_000423125_01163"/>
<gene>
    <name evidence="2" type="ORF">DCP75_19275</name>
</gene>
<reference evidence="2 3" key="1">
    <citation type="journal article" date="2018" name="Nat. Biotechnol.">
        <title>A standardized bacterial taxonomy based on genome phylogeny substantially revises the tree of life.</title>
        <authorList>
            <person name="Parks D.H."/>
            <person name="Chuvochina M."/>
            <person name="Waite D.W."/>
            <person name="Rinke C."/>
            <person name="Skarshewski A."/>
            <person name="Chaumeil P.A."/>
            <person name="Hugenholtz P."/>
        </authorList>
    </citation>
    <scope>NUCLEOTIDE SEQUENCE [LARGE SCALE GENOMIC DNA]</scope>
    <source>
        <strain evidence="2">UBA9158</strain>
    </source>
</reference>
<dbReference type="InterPro" id="IPR036259">
    <property type="entry name" value="MFS_trans_sf"/>
</dbReference>
<feature type="transmembrane region" description="Helical" evidence="1">
    <location>
        <begin position="63"/>
        <end position="84"/>
    </location>
</feature>
<feature type="transmembrane region" description="Helical" evidence="1">
    <location>
        <begin position="136"/>
        <end position="154"/>
    </location>
</feature>
<feature type="transmembrane region" description="Helical" evidence="1">
    <location>
        <begin position="350"/>
        <end position="369"/>
    </location>
</feature>
<evidence type="ECO:0000313" key="2">
    <source>
        <dbReference type="EMBL" id="HAN29817.1"/>
    </source>
</evidence>
<protein>
    <submittedName>
        <fullName evidence="2">MFS transporter permease</fullName>
    </submittedName>
</protein>
<feature type="transmembrane region" description="Helical" evidence="1">
    <location>
        <begin position="208"/>
        <end position="232"/>
    </location>
</feature>
<dbReference type="PANTHER" id="PTHR23526:SF2">
    <property type="entry name" value="MAJOR FACILITATOR SUPERFAMILY (MFS) PROFILE DOMAIN-CONTAINING PROTEIN"/>
    <property type="match status" value="1"/>
</dbReference>
<feature type="transmembrane region" description="Helical" evidence="1">
    <location>
        <begin position="174"/>
        <end position="196"/>
    </location>
</feature>
<dbReference type="PANTHER" id="PTHR23526">
    <property type="entry name" value="INTEGRAL MEMBRANE TRANSPORT PROTEIN-RELATED"/>
    <property type="match status" value="1"/>
</dbReference>
<dbReference type="Gene3D" id="1.20.1250.20">
    <property type="entry name" value="MFS general substrate transporter like domains"/>
    <property type="match status" value="1"/>
</dbReference>
<organism evidence="2 3">
    <name type="scientific">Haliea salexigens</name>
    <dbReference type="NCBI Taxonomy" id="287487"/>
    <lineage>
        <taxon>Bacteria</taxon>
        <taxon>Pseudomonadati</taxon>
        <taxon>Pseudomonadota</taxon>
        <taxon>Gammaproteobacteria</taxon>
        <taxon>Cellvibrionales</taxon>
        <taxon>Halieaceae</taxon>
        <taxon>Haliea</taxon>
    </lineage>
</organism>
<sequence length="445" mass="46251">MAPSGPQAFPDRIYGLLVEDEDARVCRDIPDSACKEQPRAFLLQWLAQTLTKIGDTLTSSRLVLAWMLAALGAPPFFVALLVPVRESLSLLPQLFVAQWVREHALRKFFWVWGSVAQGLALLGMMVAVLLLEGASLGWAVVVLLACFSLARGVCSIAAKDVLGKTVSKARRGRLTGLAAAAAGAVALLVALALLFFPDYIESQGHAGAALFAGILAAAACLWFLAAAVYAGVPELPGATSGGGNAFAEALRSLTLLYTDAQLRRFVVARALLVSTAFAIPYLVVLVQRAAETQMLSFAALLVAEGAAGLLSAAFWGRWSDSGAHHVMAAAAALATLAVAVAVMLQVVNPVILGHGLTGAVLVFTAAVAHQGARVGRKTYLVDMASGENRAQYTAVSNTAMGVLLFAGAGLGVIEAAYGIVAVLALLMVGGILATYRCLRLPSVSG</sequence>
<comment type="caution">
    <text evidence="2">The sequence shown here is derived from an EMBL/GenBank/DDBJ whole genome shotgun (WGS) entry which is preliminary data.</text>
</comment>
<dbReference type="Proteomes" id="UP000259273">
    <property type="component" value="Unassembled WGS sequence"/>
</dbReference>
<keyword evidence="1" id="KW-1133">Transmembrane helix</keyword>
<accession>A0A3C1KT34</accession>
<feature type="transmembrane region" description="Helical" evidence="1">
    <location>
        <begin position="326"/>
        <end position="344"/>
    </location>
</feature>
<feature type="transmembrane region" description="Helical" evidence="1">
    <location>
        <begin position="295"/>
        <end position="314"/>
    </location>
</feature>
<feature type="transmembrane region" description="Helical" evidence="1">
    <location>
        <begin position="108"/>
        <end position="130"/>
    </location>
</feature>
<dbReference type="EMBL" id="DMND01000260">
    <property type="protein sequence ID" value="HAN29817.1"/>
    <property type="molecule type" value="Genomic_DNA"/>
</dbReference>
<feature type="transmembrane region" description="Helical" evidence="1">
    <location>
        <begin position="266"/>
        <end position="283"/>
    </location>
</feature>
<keyword evidence="1" id="KW-0812">Transmembrane</keyword>
<evidence type="ECO:0000313" key="3">
    <source>
        <dbReference type="Proteomes" id="UP000259273"/>
    </source>
</evidence>
<dbReference type="InterPro" id="IPR052528">
    <property type="entry name" value="Sugar_transport-like"/>
</dbReference>
<dbReference type="SUPFAM" id="SSF103473">
    <property type="entry name" value="MFS general substrate transporter"/>
    <property type="match status" value="1"/>
</dbReference>
<feature type="transmembrane region" description="Helical" evidence="1">
    <location>
        <begin position="390"/>
        <end position="410"/>
    </location>
</feature>
<name>A0A3C1KT34_9GAMM</name>
<proteinExistence type="predicted"/>
<evidence type="ECO:0000256" key="1">
    <source>
        <dbReference type="SAM" id="Phobius"/>
    </source>
</evidence>
<feature type="transmembrane region" description="Helical" evidence="1">
    <location>
        <begin position="416"/>
        <end position="438"/>
    </location>
</feature>
<dbReference type="AlphaFoldDB" id="A0A3C1KT34"/>
<keyword evidence="1" id="KW-0472">Membrane</keyword>